<dbReference type="AlphaFoldDB" id="A0A6M3JEC0"/>
<protein>
    <submittedName>
        <fullName evidence="1">Uncharacterized protein</fullName>
    </submittedName>
</protein>
<reference evidence="1" key="1">
    <citation type="submission" date="2020-03" db="EMBL/GenBank/DDBJ databases">
        <title>The deep terrestrial virosphere.</title>
        <authorList>
            <person name="Holmfeldt K."/>
            <person name="Nilsson E."/>
            <person name="Simone D."/>
            <person name="Lopez-Fernandez M."/>
            <person name="Wu X."/>
            <person name="de Brujin I."/>
            <person name="Lundin D."/>
            <person name="Andersson A."/>
            <person name="Bertilsson S."/>
            <person name="Dopson M."/>
        </authorList>
    </citation>
    <scope>NUCLEOTIDE SEQUENCE</scope>
    <source>
        <strain evidence="1">MM415A07789</strain>
    </source>
</reference>
<gene>
    <name evidence="1" type="ORF">MM415A07789_0008</name>
</gene>
<organism evidence="1">
    <name type="scientific">viral metagenome</name>
    <dbReference type="NCBI Taxonomy" id="1070528"/>
    <lineage>
        <taxon>unclassified sequences</taxon>
        <taxon>metagenomes</taxon>
        <taxon>organismal metagenomes</taxon>
    </lineage>
</organism>
<accession>A0A6M3JEC0</accession>
<name>A0A6M3JEC0_9ZZZZ</name>
<dbReference type="EMBL" id="MT141595">
    <property type="protein sequence ID" value="QJA68196.1"/>
    <property type="molecule type" value="Genomic_DNA"/>
</dbReference>
<sequence length="41" mass="4750">MVKRIYLLRGKAKHVFAWLNLQATTVLYTVDGETWGKGNRN</sequence>
<proteinExistence type="predicted"/>
<evidence type="ECO:0000313" key="1">
    <source>
        <dbReference type="EMBL" id="QJA68196.1"/>
    </source>
</evidence>